<evidence type="ECO:0000256" key="1">
    <source>
        <dbReference type="SAM" id="SignalP"/>
    </source>
</evidence>
<reference evidence="2" key="1">
    <citation type="submission" date="2023-07" db="EMBL/GenBank/DDBJ databases">
        <title>draft genome sequence of fig (Ficus carica).</title>
        <authorList>
            <person name="Takahashi T."/>
            <person name="Nishimura K."/>
        </authorList>
    </citation>
    <scope>NUCLEOTIDE SEQUENCE</scope>
</reference>
<name>A0AA88E9N6_FICCA</name>
<keyword evidence="1" id="KW-0732">Signal</keyword>
<dbReference type="EMBL" id="BTGU01000721">
    <property type="protein sequence ID" value="GMN68890.1"/>
    <property type="molecule type" value="Genomic_DNA"/>
</dbReference>
<feature type="chain" id="PRO_5041704799" evidence="1">
    <location>
        <begin position="18"/>
        <end position="149"/>
    </location>
</feature>
<proteinExistence type="predicted"/>
<dbReference type="Proteomes" id="UP001187192">
    <property type="component" value="Unassembled WGS sequence"/>
</dbReference>
<keyword evidence="3" id="KW-1185">Reference proteome</keyword>
<evidence type="ECO:0000313" key="2">
    <source>
        <dbReference type="EMBL" id="GMN68890.1"/>
    </source>
</evidence>
<sequence>MRKLLLVHPMLVIATKATSLGERYSANEIQRLVPKTPNRFPEKLCHLISPRMKRNFLHDNPVYEFCPVLVFLKSNHPSKFQDESRIALSTTSTSANVFDLEPAYTNLSTSLGSPIMQHWILADSHYQAWCKSPTLTSTPSLIGCAILLC</sequence>
<protein>
    <submittedName>
        <fullName evidence="2">Uncharacterized protein</fullName>
    </submittedName>
</protein>
<feature type="signal peptide" evidence="1">
    <location>
        <begin position="1"/>
        <end position="17"/>
    </location>
</feature>
<accession>A0AA88E9N6</accession>
<comment type="caution">
    <text evidence="2">The sequence shown here is derived from an EMBL/GenBank/DDBJ whole genome shotgun (WGS) entry which is preliminary data.</text>
</comment>
<dbReference type="AlphaFoldDB" id="A0AA88E9N6"/>
<evidence type="ECO:0000313" key="3">
    <source>
        <dbReference type="Proteomes" id="UP001187192"/>
    </source>
</evidence>
<gene>
    <name evidence="2" type="ORF">TIFTF001_037941</name>
</gene>
<organism evidence="2 3">
    <name type="scientific">Ficus carica</name>
    <name type="common">Common fig</name>
    <dbReference type="NCBI Taxonomy" id="3494"/>
    <lineage>
        <taxon>Eukaryota</taxon>
        <taxon>Viridiplantae</taxon>
        <taxon>Streptophyta</taxon>
        <taxon>Embryophyta</taxon>
        <taxon>Tracheophyta</taxon>
        <taxon>Spermatophyta</taxon>
        <taxon>Magnoliopsida</taxon>
        <taxon>eudicotyledons</taxon>
        <taxon>Gunneridae</taxon>
        <taxon>Pentapetalae</taxon>
        <taxon>rosids</taxon>
        <taxon>fabids</taxon>
        <taxon>Rosales</taxon>
        <taxon>Moraceae</taxon>
        <taxon>Ficeae</taxon>
        <taxon>Ficus</taxon>
    </lineage>
</organism>